<organism evidence="2 3">
    <name type="scientific">Viridothelium virens</name>
    <name type="common">Speckled blister lichen</name>
    <name type="synonym">Trypethelium virens</name>
    <dbReference type="NCBI Taxonomy" id="1048519"/>
    <lineage>
        <taxon>Eukaryota</taxon>
        <taxon>Fungi</taxon>
        <taxon>Dikarya</taxon>
        <taxon>Ascomycota</taxon>
        <taxon>Pezizomycotina</taxon>
        <taxon>Dothideomycetes</taxon>
        <taxon>Dothideomycetes incertae sedis</taxon>
        <taxon>Trypetheliales</taxon>
        <taxon>Trypetheliaceae</taxon>
        <taxon>Viridothelium</taxon>
    </lineage>
</organism>
<name>A0A6A6H1P2_VIRVR</name>
<feature type="compositionally biased region" description="Polar residues" evidence="1">
    <location>
        <begin position="359"/>
        <end position="372"/>
    </location>
</feature>
<dbReference type="OrthoDB" id="10682262at2759"/>
<protein>
    <submittedName>
        <fullName evidence="2">Uncharacterized protein</fullName>
    </submittedName>
</protein>
<feature type="compositionally biased region" description="Basic and acidic residues" evidence="1">
    <location>
        <begin position="419"/>
        <end position="434"/>
    </location>
</feature>
<evidence type="ECO:0000313" key="3">
    <source>
        <dbReference type="Proteomes" id="UP000800092"/>
    </source>
</evidence>
<evidence type="ECO:0000256" key="1">
    <source>
        <dbReference type="SAM" id="MobiDB-lite"/>
    </source>
</evidence>
<feature type="region of interest" description="Disordered" evidence="1">
    <location>
        <begin position="165"/>
        <end position="293"/>
    </location>
</feature>
<feature type="region of interest" description="Disordered" evidence="1">
    <location>
        <begin position="385"/>
        <end position="437"/>
    </location>
</feature>
<feature type="compositionally biased region" description="Low complexity" evidence="1">
    <location>
        <begin position="260"/>
        <end position="274"/>
    </location>
</feature>
<evidence type="ECO:0000313" key="2">
    <source>
        <dbReference type="EMBL" id="KAF2231996.1"/>
    </source>
</evidence>
<feature type="region of interest" description="Disordered" evidence="1">
    <location>
        <begin position="311"/>
        <end position="372"/>
    </location>
</feature>
<feature type="compositionally biased region" description="Basic and acidic residues" evidence="1">
    <location>
        <begin position="484"/>
        <end position="512"/>
    </location>
</feature>
<feature type="region of interest" description="Disordered" evidence="1">
    <location>
        <begin position="450"/>
        <end position="526"/>
    </location>
</feature>
<accession>A0A6A6H1P2</accession>
<proteinExistence type="predicted"/>
<reference evidence="2" key="1">
    <citation type="journal article" date="2020" name="Stud. Mycol.">
        <title>101 Dothideomycetes genomes: a test case for predicting lifestyles and emergence of pathogens.</title>
        <authorList>
            <person name="Haridas S."/>
            <person name="Albert R."/>
            <person name="Binder M."/>
            <person name="Bloem J."/>
            <person name="Labutti K."/>
            <person name="Salamov A."/>
            <person name="Andreopoulos B."/>
            <person name="Baker S."/>
            <person name="Barry K."/>
            <person name="Bills G."/>
            <person name="Bluhm B."/>
            <person name="Cannon C."/>
            <person name="Castanera R."/>
            <person name="Culley D."/>
            <person name="Daum C."/>
            <person name="Ezra D."/>
            <person name="Gonzalez J."/>
            <person name="Henrissat B."/>
            <person name="Kuo A."/>
            <person name="Liang C."/>
            <person name="Lipzen A."/>
            <person name="Lutzoni F."/>
            <person name="Magnuson J."/>
            <person name="Mondo S."/>
            <person name="Nolan M."/>
            <person name="Ohm R."/>
            <person name="Pangilinan J."/>
            <person name="Park H.-J."/>
            <person name="Ramirez L."/>
            <person name="Alfaro M."/>
            <person name="Sun H."/>
            <person name="Tritt A."/>
            <person name="Yoshinaga Y."/>
            <person name="Zwiers L.-H."/>
            <person name="Turgeon B."/>
            <person name="Goodwin S."/>
            <person name="Spatafora J."/>
            <person name="Crous P."/>
            <person name="Grigoriev I."/>
        </authorList>
    </citation>
    <scope>NUCLEOTIDE SEQUENCE</scope>
    <source>
        <strain evidence="2">Tuck. ex Michener</strain>
    </source>
</reference>
<feature type="compositionally biased region" description="Pro residues" evidence="1">
    <location>
        <begin position="314"/>
        <end position="326"/>
    </location>
</feature>
<sequence>MLFHHQNDFYGMPSETRRIVCCEVEEDVFFAGVMEQRFGQQMPRVLIKGPPAAEVEGALEGLMEMVCQRMADKLEECEEYERKLIEKPDPSSHTRDMSKPAAYSCKKTTNGLEPLHLAPDHFPLAPWSAVQVGTMPDSDKTNRDLRALMRSKDDWCLGTRCPYGSTQKYPGPNDPENERQVPEPVHSRFSSNSSNGVGDFPPENALEESKKANVASVSGQEGKMSDAGRVKGQMGKEHDQPQTESKSTTSTIPAHGTGKTSQSASASMPATSSPVRKMQDAAPRSASRPSLDPIRKAMEFNLREEDYSALFPYNLPPKMPLQPTPSKPSNSQPSQELQLGPDGHPLNPRESVVEGRQPWPTSHRLSNKSSSLEEALKLAAPVYPTTQTSTRLPPVIRSTADLPPAPYRAVPKGVAQSKTRGEKETEDRTPEAFPEHILQAQKRALEALRSREMTAAKAGKSKDDAVLQGSGMSMTDQMIAGAKARLEAHKLESDRRTGSDSSAADKSDESRRGSWTTMDSDSERSA</sequence>
<feature type="compositionally biased region" description="Basic and acidic residues" evidence="1">
    <location>
        <begin position="223"/>
        <end position="241"/>
    </location>
</feature>
<feature type="compositionally biased region" description="Polar residues" evidence="1">
    <location>
        <begin position="242"/>
        <end position="252"/>
    </location>
</feature>
<feature type="compositionally biased region" description="Polar residues" evidence="1">
    <location>
        <begin position="327"/>
        <end position="337"/>
    </location>
</feature>
<feature type="compositionally biased region" description="Basic and acidic residues" evidence="1">
    <location>
        <begin position="450"/>
        <end position="465"/>
    </location>
</feature>
<dbReference type="AlphaFoldDB" id="A0A6A6H1P2"/>
<dbReference type="Proteomes" id="UP000800092">
    <property type="component" value="Unassembled WGS sequence"/>
</dbReference>
<dbReference type="EMBL" id="ML991820">
    <property type="protein sequence ID" value="KAF2231996.1"/>
    <property type="molecule type" value="Genomic_DNA"/>
</dbReference>
<keyword evidence="3" id="KW-1185">Reference proteome</keyword>
<gene>
    <name evidence="2" type="ORF">EV356DRAFT_272250</name>
</gene>